<reference evidence="8" key="1">
    <citation type="journal article" date="2020" name="Stud. Mycol.">
        <title>101 Dothideomycetes genomes: a test case for predicting lifestyles and emergence of pathogens.</title>
        <authorList>
            <person name="Haridas S."/>
            <person name="Albert R."/>
            <person name="Binder M."/>
            <person name="Bloem J."/>
            <person name="Labutti K."/>
            <person name="Salamov A."/>
            <person name="Andreopoulos B."/>
            <person name="Baker S."/>
            <person name="Barry K."/>
            <person name="Bills G."/>
            <person name="Bluhm B."/>
            <person name="Cannon C."/>
            <person name="Castanera R."/>
            <person name="Culley D."/>
            <person name="Daum C."/>
            <person name="Ezra D."/>
            <person name="Gonzalez J."/>
            <person name="Henrissat B."/>
            <person name="Kuo A."/>
            <person name="Liang C."/>
            <person name="Lipzen A."/>
            <person name="Lutzoni F."/>
            <person name="Magnuson J."/>
            <person name="Mondo S."/>
            <person name="Nolan M."/>
            <person name="Ohm R."/>
            <person name="Pangilinan J."/>
            <person name="Park H.-J."/>
            <person name="Ramirez L."/>
            <person name="Alfaro M."/>
            <person name="Sun H."/>
            <person name="Tritt A."/>
            <person name="Yoshinaga Y."/>
            <person name="Zwiers L.-H."/>
            <person name="Turgeon B."/>
            <person name="Goodwin S."/>
            <person name="Spatafora J."/>
            <person name="Crous P."/>
            <person name="Grigoriev I."/>
        </authorList>
    </citation>
    <scope>NUCLEOTIDE SEQUENCE</scope>
    <source>
        <strain evidence="8">CBS 101060</strain>
    </source>
</reference>
<dbReference type="PANTHER" id="PTHR22762">
    <property type="entry name" value="ALPHA-GLUCOSIDASE"/>
    <property type="match status" value="1"/>
</dbReference>
<keyword evidence="4 8" id="KW-0378">Hydrolase</keyword>
<dbReference type="InterPro" id="IPR013780">
    <property type="entry name" value="Glyco_hydro_b"/>
</dbReference>
<accession>A0A9P4S6V9</accession>
<keyword evidence="4" id="KW-0326">Glycosidase</keyword>
<dbReference type="CDD" id="cd06595">
    <property type="entry name" value="GH31_u1"/>
    <property type="match status" value="1"/>
</dbReference>
<comment type="catalytic activity">
    <reaction evidence="1">
        <text>Hydrolysis of terminal, non-reducing (1-&gt;4)-linked alpha-D-glucose residues with release of alpha-D-glucose.</text>
        <dbReference type="EC" id="3.2.1.20"/>
    </reaction>
</comment>
<protein>
    <recommendedName>
        <fullName evidence="3">alpha-glucosidase</fullName>
        <ecNumber evidence="3">3.2.1.20</ecNumber>
    </recommendedName>
</protein>
<dbReference type="InterPro" id="IPR048395">
    <property type="entry name" value="Glyco_hydro_31_C"/>
</dbReference>
<dbReference type="InterPro" id="IPR033403">
    <property type="entry name" value="DUF5110"/>
</dbReference>
<evidence type="ECO:0000313" key="8">
    <source>
        <dbReference type="EMBL" id="KAF2836148.1"/>
    </source>
</evidence>
<dbReference type="AlphaFoldDB" id="A0A9P4S6V9"/>
<feature type="domain" description="DUF5110" evidence="6">
    <location>
        <begin position="616"/>
        <end position="683"/>
    </location>
</feature>
<evidence type="ECO:0000313" key="9">
    <source>
        <dbReference type="Proteomes" id="UP000799429"/>
    </source>
</evidence>
<dbReference type="Pfam" id="PF01055">
    <property type="entry name" value="Glyco_hydro_31_2nd"/>
    <property type="match status" value="1"/>
</dbReference>
<dbReference type="PANTHER" id="PTHR22762:SF89">
    <property type="entry name" value="ALPHA-XYLOSIDASE"/>
    <property type="match status" value="1"/>
</dbReference>
<comment type="caution">
    <text evidence="8">The sequence shown here is derived from an EMBL/GenBank/DDBJ whole genome shotgun (WGS) entry which is preliminary data.</text>
</comment>
<dbReference type="GO" id="GO:0004558">
    <property type="term" value="F:alpha-1,4-glucosidase activity"/>
    <property type="evidence" value="ECO:0007669"/>
    <property type="project" value="UniProtKB-EC"/>
</dbReference>
<dbReference type="Gene3D" id="2.60.40.1180">
    <property type="entry name" value="Golgi alpha-mannosidase II"/>
    <property type="match status" value="2"/>
</dbReference>
<evidence type="ECO:0000256" key="2">
    <source>
        <dbReference type="ARBA" id="ARBA00007806"/>
    </source>
</evidence>
<proteinExistence type="inferred from homology"/>
<dbReference type="Gene3D" id="3.20.20.80">
    <property type="entry name" value="Glycosidases"/>
    <property type="match status" value="1"/>
</dbReference>
<gene>
    <name evidence="8" type="ORF">M501DRAFT_987699</name>
</gene>
<dbReference type="InterPro" id="IPR017853">
    <property type="entry name" value="GH"/>
</dbReference>
<evidence type="ECO:0000256" key="4">
    <source>
        <dbReference type="RuleBase" id="RU361185"/>
    </source>
</evidence>
<dbReference type="SUPFAM" id="SSF51445">
    <property type="entry name" value="(Trans)glycosidases"/>
    <property type="match status" value="1"/>
</dbReference>
<dbReference type="Proteomes" id="UP000799429">
    <property type="component" value="Unassembled WGS sequence"/>
</dbReference>
<dbReference type="Pfam" id="PF21365">
    <property type="entry name" value="Glyco_hydro_31_3rd"/>
    <property type="match status" value="1"/>
</dbReference>
<dbReference type="EMBL" id="MU006105">
    <property type="protein sequence ID" value="KAF2836148.1"/>
    <property type="molecule type" value="Genomic_DNA"/>
</dbReference>
<dbReference type="InterPro" id="IPR000322">
    <property type="entry name" value="Glyco_hydro_31_TIM"/>
</dbReference>
<feature type="domain" description="Glycoside hydrolase family 31 TIM barrel" evidence="5">
    <location>
        <begin position="196"/>
        <end position="499"/>
    </location>
</feature>
<organism evidence="8 9">
    <name type="scientific">Patellaria atrata CBS 101060</name>
    <dbReference type="NCBI Taxonomy" id="1346257"/>
    <lineage>
        <taxon>Eukaryota</taxon>
        <taxon>Fungi</taxon>
        <taxon>Dikarya</taxon>
        <taxon>Ascomycota</taxon>
        <taxon>Pezizomycotina</taxon>
        <taxon>Dothideomycetes</taxon>
        <taxon>Dothideomycetes incertae sedis</taxon>
        <taxon>Patellariales</taxon>
        <taxon>Patellariaceae</taxon>
        <taxon>Patellaria</taxon>
    </lineage>
</organism>
<evidence type="ECO:0000259" key="7">
    <source>
        <dbReference type="Pfam" id="PF21365"/>
    </source>
</evidence>
<evidence type="ECO:0000256" key="1">
    <source>
        <dbReference type="ARBA" id="ARBA00001657"/>
    </source>
</evidence>
<dbReference type="GO" id="GO:0005975">
    <property type="term" value="P:carbohydrate metabolic process"/>
    <property type="evidence" value="ECO:0007669"/>
    <property type="project" value="InterPro"/>
</dbReference>
<feature type="domain" description="Glycosyl hydrolase family 31 C-terminal" evidence="7">
    <location>
        <begin position="508"/>
        <end position="598"/>
    </location>
</feature>
<dbReference type="SUPFAM" id="SSF51011">
    <property type="entry name" value="Glycosyl hydrolase domain"/>
    <property type="match status" value="1"/>
</dbReference>
<sequence>MSRYQFPTKPKANPEAVVSGDKYRFTVLTDRLIRYEWAEDGIFEDRASCFAINRDFPVPEFRVVDREADLEIITKYFHLTYNKKDFTTSGLNITFQGTTIWMFNSITWRYDGKSSGDLGGTARTLDFTNGPIPLEPGVCSRTGIACMEDSESMLFEDDGWIGTRKPGNRKDGYVFLYGDDYLGAVKALHALSGKQPLIPRWALGNWWSRYYAYSADEYLSLMDEFTDKEIPLSVAVIDMDWHITDVPPQYGTGWTGYTWNRKLFPDPAGFLAELHKRKLKVTLNDHPADGVRIFEDKYEDMAKALGIDHINKEPIPFDPTNRKFLDAFFDVLKRKIEGQGCDFWWLDWQQGSSCRIEGIDPLWILNHYQYLDSARDNKRPVTFSRFAGPGSHRYPIGFSGDTHTTWKELHWQPEFTATASNVGYGWWSHDIGGHMHGGRDDELSARWVQFGMWSPILRLHSSNNPFNSKEPWLYDAEASQVMKKAMILRHSLIPYLYTANARGHVEDEPLLMPMYWKYPRSRSAYAVPNQYFFGSELIVAPVTTPRSKATHLARTRVWLPPGRHIDIFSGDVYDGSREFWAHRTLAQTPVFAREGSIIPLGSSKEHWNGAELPTDIHLIVVVGQDGSFELLEDEGTGADAHEAEFARTPIKWEQASGKLTIGPVVDDNNVIPYERKWTVHFLGCSDIRLEKNEAFQLGHRRIRYNSGNLAHGATVTLSIFRDTSSATVIQVGENLQLDVLDVPKRCYPIVYTSATEYDKKSVVWEILEETGQSFNVRASKLLSCDIEQDLKDALVEVLLADRRIPLVR</sequence>
<evidence type="ECO:0000259" key="5">
    <source>
        <dbReference type="Pfam" id="PF01055"/>
    </source>
</evidence>
<dbReference type="GO" id="GO:0006491">
    <property type="term" value="P:N-glycan processing"/>
    <property type="evidence" value="ECO:0007669"/>
    <property type="project" value="TreeGrafter"/>
</dbReference>
<name>A0A9P4S6V9_9PEZI</name>
<dbReference type="EC" id="3.2.1.20" evidence="3"/>
<evidence type="ECO:0000256" key="3">
    <source>
        <dbReference type="ARBA" id="ARBA00012741"/>
    </source>
</evidence>
<keyword evidence="9" id="KW-1185">Reference proteome</keyword>
<dbReference type="OrthoDB" id="1334205at2759"/>
<comment type="similarity">
    <text evidence="2 4">Belongs to the glycosyl hydrolase 31 family.</text>
</comment>
<dbReference type="Pfam" id="PF17137">
    <property type="entry name" value="DUF5110"/>
    <property type="match status" value="1"/>
</dbReference>
<evidence type="ECO:0000259" key="6">
    <source>
        <dbReference type="Pfam" id="PF17137"/>
    </source>
</evidence>